<reference evidence="2" key="3">
    <citation type="submission" date="2015-06" db="UniProtKB">
        <authorList>
            <consortium name="EnsemblMetazoa"/>
        </authorList>
    </citation>
    <scope>IDENTIFICATION</scope>
</reference>
<reference evidence="1 3" key="2">
    <citation type="journal article" date="2013" name="Nature">
        <title>Insights into bilaterian evolution from three spiralian genomes.</title>
        <authorList>
            <person name="Simakov O."/>
            <person name="Marletaz F."/>
            <person name="Cho S.J."/>
            <person name="Edsinger-Gonzales E."/>
            <person name="Havlak P."/>
            <person name="Hellsten U."/>
            <person name="Kuo D.H."/>
            <person name="Larsson T."/>
            <person name="Lv J."/>
            <person name="Arendt D."/>
            <person name="Savage R."/>
            <person name="Osoegawa K."/>
            <person name="de Jong P."/>
            <person name="Grimwood J."/>
            <person name="Chapman J.A."/>
            <person name="Shapiro H."/>
            <person name="Aerts A."/>
            <person name="Otillar R.P."/>
            <person name="Terry A.Y."/>
            <person name="Boore J.L."/>
            <person name="Grigoriev I.V."/>
            <person name="Lindberg D.R."/>
            <person name="Seaver E.C."/>
            <person name="Weisblat D.A."/>
            <person name="Putnam N.H."/>
            <person name="Rokhsar D.S."/>
        </authorList>
    </citation>
    <scope>NUCLEOTIDE SEQUENCE</scope>
</reference>
<evidence type="ECO:0000313" key="2">
    <source>
        <dbReference type="EnsemblMetazoa" id="HelroP172789"/>
    </source>
</evidence>
<dbReference type="GeneID" id="20204232"/>
<gene>
    <name evidence="2" type="primary">20204232</name>
    <name evidence="1" type="ORF">HELRODRAFT_172789</name>
</gene>
<dbReference type="Proteomes" id="UP000015101">
    <property type="component" value="Unassembled WGS sequence"/>
</dbReference>
<accession>T1F5Y3</accession>
<keyword evidence="3" id="KW-1185">Reference proteome</keyword>
<name>T1F5Y3_HELRO</name>
<dbReference type="InParanoid" id="T1F5Y3"/>
<organism evidence="2 3">
    <name type="scientific">Helobdella robusta</name>
    <name type="common">Californian leech</name>
    <dbReference type="NCBI Taxonomy" id="6412"/>
    <lineage>
        <taxon>Eukaryota</taxon>
        <taxon>Metazoa</taxon>
        <taxon>Spiralia</taxon>
        <taxon>Lophotrochozoa</taxon>
        <taxon>Annelida</taxon>
        <taxon>Clitellata</taxon>
        <taxon>Hirudinea</taxon>
        <taxon>Rhynchobdellida</taxon>
        <taxon>Glossiphoniidae</taxon>
        <taxon>Helobdella</taxon>
    </lineage>
</organism>
<dbReference type="AlphaFoldDB" id="T1F5Y3"/>
<protein>
    <submittedName>
        <fullName evidence="1 2">Uncharacterized protein</fullName>
    </submittedName>
</protein>
<dbReference type="EnsemblMetazoa" id="HelroT172789">
    <property type="protein sequence ID" value="HelroP172789"/>
    <property type="gene ID" value="HelroG172789"/>
</dbReference>
<evidence type="ECO:0000313" key="1">
    <source>
        <dbReference type="EMBL" id="ESO04407.1"/>
    </source>
</evidence>
<sequence length="231" mass="26377">MEGHKNIYSDILVSPLVRVSPGANDFSSKKCLQEFAAGSTRTGKKLNIDWKTEKPIDNLVLKNFASKLPDLEKKQQYISGGVGPLFSRRQTKDEETFSDSLPIHISHAMDVMRWFTCIRQTVGQKELVKDMFYECLYISFQKIHKNDKIVVFGNFNPRAQNPAHPVKSKNGLAVIRDLEGIVSRWAKQFKDLLNCVNLVNPTFIEALQKLPTVAELDNPRALMRFCRPPRK</sequence>
<proteinExistence type="predicted"/>
<dbReference type="KEGG" id="hro:HELRODRAFT_172789"/>
<evidence type="ECO:0000313" key="3">
    <source>
        <dbReference type="Proteomes" id="UP000015101"/>
    </source>
</evidence>
<dbReference type="EMBL" id="AMQM01004359">
    <property type="status" value="NOT_ANNOTATED_CDS"/>
    <property type="molecule type" value="Genomic_DNA"/>
</dbReference>
<dbReference type="CTD" id="20204232"/>
<reference evidence="3" key="1">
    <citation type="submission" date="2012-12" db="EMBL/GenBank/DDBJ databases">
        <authorList>
            <person name="Hellsten U."/>
            <person name="Grimwood J."/>
            <person name="Chapman J.A."/>
            <person name="Shapiro H."/>
            <person name="Aerts A."/>
            <person name="Otillar R.P."/>
            <person name="Terry A.Y."/>
            <person name="Boore J.L."/>
            <person name="Simakov O."/>
            <person name="Marletaz F."/>
            <person name="Cho S.-J."/>
            <person name="Edsinger-Gonzales E."/>
            <person name="Havlak P."/>
            <person name="Kuo D.-H."/>
            <person name="Larsson T."/>
            <person name="Lv J."/>
            <person name="Arendt D."/>
            <person name="Savage R."/>
            <person name="Osoegawa K."/>
            <person name="de Jong P."/>
            <person name="Lindberg D.R."/>
            <person name="Seaver E.C."/>
            <person name="Weisblat D.A."/>
            <person name="Putnam N.H."/>
            <person name="Grigoriev I.V."/>
            <person name="Rokhsar D.S."/>
        </authorList>
    </citation>
    <scope>NUCLEOTIDE SEQUENCE</scope>
</reference>
<dbReference type="EMBL" id="KB096502">
    <property type="protein sequence ID" value="ESO04407.1"/>
    <property type="molecule type" value="Genomic_DNA"/>
</dbReference>
<dbReference type="HOGENOM" id="CLU_1200972_0_0_1"/>
<dbReference type="RefSeq" id="XP_009017676.1">
    <property type="nucleotide sequence ID" value="XM_009019428.1"/>
</dbReference>